<evidence type="ECO:0000313" key="2">
    <source>
        <dbReference type="Proteomes" id="UP001472677"/>
    </source>
</evidence>
<sequence length="86" mass="9754">MIKARLPNDVRCLSGSTCIGEQAVGYSDHWDITWVEQSVPYVDKVLRSTRLVISCSRHGMRHDGEVHHGTRWRGPSWEIGVSVMYG</sequence>
<protein>
    <submittedName>
        <fullName evidence="1">Uncharacterized protein</fullName>
    </submittedName>
</protein>
<dbReference type="Proteomes" id="UP001472677">
    <property type="component" value="Unassembled WGS sequence"/>
</dbReference>
<reference evidence="1 2" key="1">
    <citation type="journal article" date="2024" name="G3 (Bethesda)">
        <title>Genome assembly of Hibiscus sabdariffa L. provides insights into metabolisms of medicinal natural products.</title>
        <authorList>
            <person name="Kim T."/>
        </authorList>
    </citation>
    <scope>NUCLEOTIDE SEQUENCE [LARGE SCALE GENOMIC DNA]</scope>
    <source>
        <strain evidence="1">TK-2024</strain>
        <tissue evidence="1">Old leaves</tissue>
    </source>
</reference>
<dbReference type="EMBL" id="JBBPBM010000005">
    <property type="protein sequence ID" value="KAK8584392.1"/>
    <property type="molecule type" value="Genomic_DNA"/>
</dbReference>
<keyword evidence="2" id="KW-1185">Reference proteome</keyword>
<proteinExistence type="predicted"/>
<accession>A0ABR2FR99</accession>
<evidence type="ECO:0000313" key="1">
    <source>
        <dbReference type="EMBL" id="KAK8584392.1"/>
    </source>
</evidence>
<organism evidence="1 2">
    <name type="scientific">Hibiscus sabdariffa</name>
    <name type="common">roselle</name>
    <dbReference type="NCBI Taxonomy" id="183260"/>
    <lineage>
        <taxon>Eukaryota</taxon>
        <taxon>Viridiplantae</taxon>
        <taxon>Streptophyta</taxon>
        <taxon>Embryophyta</taxon>
        <taxon>Tracheophyta</taxon>
        <taxon>Spermatophyta</taxon>
        <taxon>Magnoliopsida</taxon>
        <taxon>eudicotyledons</taxon>
        <taxon>Gunneridae</taxon>
        <taxon>Pentapetalae</taxon>
        <taxon>rosids</taxon>
        <taxon>malvids</taxon>
        <taxon>Malvales</taxon>
        <taxon>Malvaceae</taxon>
        <taxon>Malvoideae</taxon>
        <taxon>Hibiscus</taxon>
    </lineage>
</organism>
<gene>
    <name evidence="1" type="ORF">V6N12_068636</name>
</gene>
<comment type="caution">
    <text evidence="1">The sequence shown here is derived from an EMBL/GenBank/DDBJ whole genome shotgun (WGS) entry which is preliminary data.</text>
</comment>
<name>A0ABR2FR99_9ROSI</name>